<dbReference type="FunFam" id="3.40.50.2000:FF:000032">
    <property type="entry name" value="3-deoxy-D-manno-octulosonic acid transferase"/>
    <property type="match status" value="1"/>
</dbReference>
<evidence type="ECO:0000256" key="8">
    <source>
        <dbReference type="PIRSR" id="PIRSR639901-1"/>
    </source>
</evidence>
<evidence type="ECO:0000256" key="1">
    <source>
        <dbReference type="ARBA" id="ARBA00004713"/>
    </source>
</evidence>
<evidence type="ECO:0000256" key="10">
    <source>
        <dbReference type="RuleBase" id="RU365103"/>
    </source>
</evidence>
<reference evidence="13" key="1">
    <citation type="submission" date="2020-06" db="EMBL/GenBank/DDBJ databases">
        <title>Draft genomic sequecing of Geomonas sp. Red745.</title>
        <authorList>
            <person name="Itoh H."/>
            <person name="Xu Z.X."/>
            <person name="Ushijima N."/>
            <person name="Masuda Y."/>
            <person name="Shiratori Y."/>
            <person name="Senoo K."/>
        </authorList>
    </citation>
    <scope>NUCLEOTIDE SEQUENCE [LARGE SCALE GENOMIC DNA]</scope>
    <source>
        <strain evidence="13">Red745</strain>
    </source>
</reference>
<evidence type="ECO:0000256" key="4">
    <source>
        <dbReference type="ARBA" id="ARBA00019077"/>
    </source>
</evidence>
<dbReference type="Gene3D" id="3.40.50.11720">
    <property type="entry name" value="3-Deoxy-D-manno-octulosonic-acid transferase, N-terminal domain"/>
    <property type="match status" value="1"/>
</dbReference>
<dbReference type="UniPathway" id="UPA00958"/>
<dbReference type="EMBL" id="BLXZ01000011">
    <property type="protein sequence ID" value="GFO70718.1"/>
    <property type="molecule type" value="Genomic_DNA"/>
</dbReference>
<sequence length="441" mass="47581">MIRLLYNLILFLALPGIVAYHWYRSKSRGRRSALSERFGVIPQEDLAVLRGERVILVHAVSVGETIASFPLLKGLRSRYPGHKLVLTNVTETGRAVALKSNLADRCLYLPFDYLFAVRSLLRQVNPELIVLMETELWPNFIRAAAELEIPVLLANGRISDRSFGRYLRLAWFFGPVLRQLSGLGMQTAVDAERIAAIGARPETVRVTGNLKYDIPLQHPSAEELGALKRRYGIPAQGFVFTVASTHEGEDEPALDAYQRLLAKDAGSFLILAPRHPERAAAVAELVARRGLSCTLRSRLSESPAELAPGSVLLLDTVGELARLYSVSDLVFVGGSLVPTGGHNPLEPAACGVAVLFGPHMENFREIASFFLDAGAGLQVPDAAGLAAEVLRLAGDHAARRAIGEKGRALLEECSGATGRTLDLAAALLAHAPGTAAPGGRR</sequence>
<feature type="active site" description="Proton acceptor" evidence="8">
    <location>
        <position position="64"/>
    </location>
</feature>
<evidence type="ECO:0000313" key="13">
    <source>
        <dbReference type="Proteomes" id="UP000587586"/>
    </source>
</evidence>
<dbReference type="Proteomes" id="UP000587586">
    <property type="component" value="Unassembled WGS sequence"/>
</dbReference>
<evidence type="ECO:0000256" key="6">
    <source>
        <dbReference type="ARBA" id="ARBA00031445"/>
    </source>
</evidence>
<evidence type="ECO:0000256" key="9">
    <source>
        <dbReference type="PIRSR" id="PIRSR639901-2"/>
    </source>
</evidence>
<gene>
    <name evidence="12" type="primary">kdtA</name>
    <name evidence="12" type="ORF">GMLC_42970</name>
</gene>
<evidence type="ECO:0000256" key="7">
    <source>
        <dbReference type="ARBA" id="ARBA00049183"/>
    </source>
</evidence>
<dbReference type="Gene3D" id="3.40.50.2000">
    <property type="entry name" value="Glycogen Phosphorylase B"/>
    <property type="match status" value="1"/>
</dbReference>
<evidence type="ECO:0000313" key="12">
    <source>
        <dbReference type="EMBL" id="GFO70718.1"/>
    </source>
</evidence>
<dbReference type="RefSeq" id="WP_183363324.1">
    <property type="nucleotide sequence ID" value="NZ_BLXZ01000011.1"/>
</dbReference>
<keyword evidence="10" id="KW-0472">Membrane</keyword>
<keyword evidence="13" id="KW-1185">Reference proteome</keyword>
<organism evidence="12 13">
    <name type="scientific">Geomonas limicola</name>
    <dbReference type="NCBI Taxonomy" id="2740186"/>
    <lineage>
        <taxon>Bacteria</taxon>
        <taxon>Pseudomonadati</taxon>
        <taxon>Thermodesulfobacteriota</taxon>
        <taxon>Desulfuromonadia</taxon>
        <taxon>Geobacterales</taxon>
        <taxon>Geobacteraceae</taxon>
        <taxon>Geomonas</taxon>
    </lineage>
</organism>
<dbReference type="Pfam" id="PF04413">
    <property type="entry name" value="Glycos_transf_N"/>
    <property type="match status" value="1"/>
</dbReference>
<dbReference type="GO" id="GO:0005886">
    <property type="term" value="C:plasma membrane"/>
    <property type="evidence" value="ECO:0007669"/>
    <property type="project" value="UniProtKB-SubCell"/>
</dbReference>
<dbReference type="GO" id="GO:0009244">
    <property type="term" value="P:lipopolysaccharide core region biosynthetic process"/>
    <property type="evidence" value="ECO:0007669"/>
    <property type="project" value="UniProtKB-UniRule"/>
</dbReference>
<comment type="catalytic activity">
    <reaction evidence="7 10">
        <text>lipid IVA (E. coli) + CMP-3-deoxy-beta-D-manno-octulosonate = alpha-Kdo-(2-&gt;6)-lipid IVA (E. coli) + CMP + H(+)</text>
        <dbReference type="Rhea" id="RHEA:28066"/>
        <dbReference type="ChEBI" id="CHEBI:15378"/>
        <dbReference type="ChEBI" id="CHEBI:58603"/>
        <dbReference type="ChEBI" id="CHEBI:60364"/>
        <dbReference type="ChEBI" id="CHEBI:60377"/>
        <dbReference type="ChEBI" id="CHEBI:85987"/>
        <dbReference type="EC" id="2.4.99.12"/>
    </reaction>
</comment>
<evidence type="ECO:0000256" key="3">
    <source>
        <dbReference type="ARBA" id="ARBA00012621"/>
    </source>
</evidence>
<keyword evidence="5 10" id="KW-0808">Transferase</keyword>
<comment type="pathway">
    <text evidence="1 10">Bacterial outer membrane biogenesis; LPS core biosynthesis.</text>
</comment>
<evidence type="ECO:0000256" key="5">
    <source>
        <dbReference type="ARBA" id="ARBA00022679"/>
    </source>
</evidence>
<evidence type="ECO:0000256" key="2">
    <source>
        <dbReference type="ARBA" id="ARBA00006380"/>
    </source>
</evidence>
<dbReference type="PANTHER" id="PTHR42755">
    <property type="entry name" value="3-DEOXY-MANNO-OCTULOSONATE CYTIDYLYLTRANSFERASE"/>
    <property type="match status" value="1"/>
</dbReference>
<comment type="function">
    <text evidence="10">Involved in lipopolysaccharide (LPS) biosynthesis. Catalyzes the transfer of 3-deoxy-D-manno-octulosonate (Kdo) residue(s) from CMP-Kdo to lipid IV(A), the tetraacyldisaccharide-1,4'-bisphosphate precursor of lipid A.</text>
</comment>
<keyword evidence="10" id="KW-0448">Lipopolysaccharide biosynthesis</keyword>
<dbReference type="EC" id="2.4.99.12" evidence="3 10"/>
<dbReference type="PANTHER" id="PTHR42755:SF1">
    <property type="entry name" value="3-DEOXY-D-MANNO-OCTULOSONIC ACID TRANSFERASE, MITOCHONDRIAL-RELATED"/>
    <property type="match status" value="1"/>
</dbReference>
<feature type="site" description="Transition state stabilizer" evidence="9">
    <location>
        <position position="133"/>
    </location>
</feature>
<comment type="subcellular location">
    <subcellularLocation>
        <location evidence="10">Cell membrane</location>
    </subcellularLocation>
</comment>
<dbReference type="InterPro" id="IPR039901">
    <property type="entry name" value="Kdotransferase"/>
</dbReference>
<dbReference type="InterPro" id="IPR007507">
    <property type="entry name" value="Glycos_transf_N"/>
</dbReference>
<dbReference type="SUPFAM" id="SSF53756">
    <property type="entry name" value="UDP-Glycosyltransferase/glycogen phosphorylase"/>
    <property type="match status" value="1"/>
</dbReference>
<keyword evidence="10" id="KW-1003">Cell membrane</keyword>
<comment type="similarity">
    <text evidence="2">Belongs to the glycosyltransferase group 1 family. Glycosyltransferase 30 subfamily.</text>
</comment>
<accession>A0A6V8NDJ8</accession>
<dbReference type="GO" id="GO:0043842">
    <property type="term" value="F:Kdo transferase activity"/>
    <property type="evidence" value="ECO:0007669"/>
    <property type="project" value="UniProtKB-EC"/>
</dbReference>
<name>A0A6V8NDJ8_9BACT</name>
<dbReference type="AlphaFoldDB" id="A0A6V8NDJ8"/>
<feature type="domain" description="3-deoxy-D-manno-octulosonic-acid transferase N-terminal" evidence="11">
    <location>
        <begin position="34"/>
        <end position="214"/>
    </location>
</feature>
<dbReference type="InterPro" id="IPR038107">
    <property type="entry name" value="Glycos_transf_N_sf"/>
</dbReference>
<proteinExistence type="inferred from homology"/>
<dbReference type="GO" id="GO:0009245">
    <property type="term" value="P:lipid A biosynthetic process"/>
    <property type="evidence" value="ECO:0007669"/>
    <property type="project" value="TreeGrafter"/>
</dbReference>
<comment type="caution">
    <text evidence="12">The sequence shown here is derived from an EMBL/GenBank/DDBJ whole genome shotgun (WGS) entry which is preliminary data.</text>
</comment>
<protein>
    <recommendedName>
        <fullName evidence="4 10">3-deoxy-D-manno-octulosonic acid transferase</fullName>
        <shortName evidence="10">Kdo transferase</shortName>
        <ecNumber evidence="3 10">2.4.99.12</ecNumber>
    </recommendedName>
    <alternativeName>
        <fullName evidence="6 10">Lipid IV(A) 3-deoxy-D-manno-octulosonic acid transferase</fullName>
    </alternativeName>
</protein>
<evidence type="ECO:0000259" key="11">
    <source>
        <dbReference type="Pfam" id="PF04413"/>
    </source>
</evidence>
<feature type="site" description="Transition state stabilizer" evidence="9">
    <location>
        <position position="211"/>
    </location>
</feature>